<accession>A0A5N6VN03</accession>
<name>A0A5N6VN03_9EURO</name>
<evidence type="ECO:0000313" key="2">
    <source>
        <dbReference type="Proteomes" id="UP000325433"/>
    </source>
</evidence>
<evidence type="ECO:0000313" key="1">
    <source>
        <dbReference type="EMBL" id="KAE8309499.1"/>
    </source>
</evidence>
<organism evidence="1 2">
    <name type="scientific">Aspergillus transmontanensis</name>
    <dbReference type="NCBI Taxonomy" id="1034304"/>
    <lineage>
        <taxon>Eukaryota</taxon>
        <taxon>Fungi</taxon>
        <taxon>Dikarya</taxon>
        <taxon>Ascomycota</taxon>
        <taxon>Pezizomycotina</taxon>
        <taxon>Eurotiomycetes</taxon>
        <taxon>Eurotiomycetidae</taxon>
        <taxon>Eurotiales</taxon>
        <taxon>Aspergillaceae</taxon>
        <taxon>Aspergillus</taxon>
        <taxon>Aspergillus subgen. Circumdati</taxon>
    </lineage>
</organism>
<evidence type="ECO:0008006" key="3">
    <source>
        <dbReference type="Google" id="ProtNLM"/>
    </source>
</evidence>
<dbReference type="EMBL" id="ML738366">
    <property type="protein sequence ID" value="KAE8309499.1"/>
    <property type="molecule type" value="Genomic_DNA"/>
</dbReference>
<proteinExistence type="predicted"/>
<protein>
    <recommendedName>
        <fullName evidence="3">Peptidase C13 family-domain-containing protein</fullName>
    </recommendedName>
</protein>
<dbReference type="AlphaFoldDB" id="A0A5N6VN03"/>
<reference evidence="2" key="1">
    <citation type="submission" date="2019-04" db="EMBL/GenBank/DDBJ databases">
        <title>Friends and foes A comparative genomics studyof 23 Aspergillus species from section Flavi.</title>
        <authorList>
            <consortium name="DOE Joint Genome Institute"/>
            <person name="Kjaerbolling I."/>
            <person name="Vesth T."/>
            <person name="Frisvad J.C."/>
            <person name="Nybo J.L."/>
            <person name="Theobald S."/>
            <person name="Kildgaard S."/>
            <person name="Isbrandt T."/>
            <person name="Kuo A."/>
            <person name="Sato A."/>
            <person name="Lyhne E.K."/>
            <person name="Kogle M.E."/>
            <person name="Wiebenga A."/>
            <person name="Kun R.S."/>
            <person name="Lubbers R.J."/>
            <person name="Makela M.R."/>
            <person name="Barry K."/>
            <person name="Chovatia M."/>
            <person name="Clum A."/>
            <person name="Daum C."/>
            <person name="Haridas S."/>
            <person name="He G."/>
            <person name="LaButti K."/>
            <person name="Lipzen A."/>
            <person name="Mondo S."/>
            <person name="Riley R."/>
            <person name="Salamov A."/>
            <person name="Simmons B.A."/>
            <person name="Magnuson J.K."/>
            <person name="Henrissat B."/>
            <person name="Mortensen U.H."/>
            <person name="Larsen T.O."/>
            <person name="Devries R.P."/>
            <person name="Grigoriev I.V."/>
            <person name="Machida M."/>
            <person name="Baker S.E."/>
            <person name="Andersen M.R."/>
        </authorList>
    </citation>
    <scope>NUCLEOTIDE SEQUENCE [LARGE SCALE GENOMIC DNA]</scope>
    <source>
        <strain evidence="2">CBS 130015</strain>
    </source>
</reference>
<sequence length="559" mass="63409">MASTIRPVDIPDFHVIGRQTGTEQELHCREFLTHCPPDLPPRHRVLALLGTTDIDNAASPNEDGWFVSDFYLFHYLLSPLFPRCECVPILLPFVLCLLNVRISPAPNQIWLTCEDPKTLVEKYQEYLHGDADGERRVVLDNERLASILQAGNIRVVPRTILLERYLNTLQEQAAEAARHEEHLVLLIMGHGTRNYDVEVGGSFLHMKDIRRVLRNKCQVTLFTTSCYSGGWLVLPDFGQQPLSITAIAAAGPKDKSSSWPLSPSVGRASGSLAASAVLRCLIDAEDEIEERMEHPTYIQLAKSVYDCVKGMGMLGDAQHIYFSAENDEWEMSYQPRLGLPLVSYKEKWQSLRRVPPSTCPPSSQLARVGGRGLKRLQYLATDYFASHPGADNAAPNVGLHGCLKQVLKGASYPNKKVQQLTEITAYRLGAMYEAEYLKEQVGLEFSSIFDIDPCQALHEIRDDHLFMKTRLLLVHYDINTTPIGINRPYIKPLHYLTLVLLKTCDSWEAIQRQVKAMASKKKAWYRFIYKAWQGNRVAHDERVRRNQRAFLEAFKKIGH</sequence>
<keyword evidence="2" id="KW-1185">Reference proteome</keyword>
<gene>
    <name evidence="1" type="ORF">BDV41DRAFT_580444</name>
</gene>
<dbReference type="Proteomes" id="UP000325433">
    <property type="component" value="Unassembled WGS sequence"/>
</dbReference>